<dbReference type="AlphaFoldDB" id="A0A1E3P951"/>
<dbReference type="Proteomes" id="UP000094112">
    <property type="component" value="Unassembled WGS sequence"/>
</dbReference>
<gene>
    <name evidence="1" type="ORF">WICANDRAFT_86974</name>
</gene>
<dbReference type="RefSeq" id="XP_019041142.1">
    <property type="nucleotide sequence ID" value="XM_019186082.1"/>
</dbReference>
<reference evidence="1 2" key="1">
    <citation type="journal article" date="2016" name="Proc. Natl. Acad. Sci. U.S.A.">
        <title>Comparative genomics of biotechnologically important yeasts.</title>
        <authorList>
            <person name="Riley R."/>
            <person name="Haridas S."/>
            <person name="Wolfe K.H."/>
            <person name="Lopes M.R."/>
            <person name="Hittinger C.T."/>
            <person name="Goeker M."/>
            <person name="Salamov A.A."/>
            <person name="Wisecaver J.H."/>
            <person name="Long T.M."/>
            <person name="Calvey C.H."/>
            <person name="Aerts A.L."/>
            <person name="Barry K.W."/>
            <person name="Choi C."/>
            <person name="Clum A."/>
            <person name="Coughlan A.Y."/>
            <person name="Deshpande S."/>
            <person name="Douglass A.P."/>
            <person name="Hanson S.J."/>
            <person name="Klenk H.-P."/>
            <person name="LaButti K.M."/>
            <person name="Lapidus A."/>
            <person name="Lindquist E.A."/>
            <person name="Lipzen A.M."/>
            <person name="Meier-Kolthoff J.P."/>
            <person name="Ohm R.A."/>
            <person name="Otillar R.P."/>
            <person name="Pangilinan J.L."/>
            <person name="Peng Y."/>
            <person name="Rokas A."/>
            <person name="Rosa C.A."/>
            <person name="Scheuner C."/>
            <person name="Sibirny A.A."/>
            <person name="Slot J.C."/>
            <person name="Stielow J.B."/>
            <person name="Sun H."/>
            <person name="Kurtzman C.P."/>
            <person name="Blackwell M."/>
            <person name="Grigoriev I.V."/>
            <person name="Jeffries T.W."/>
        </authorList>
    </citation>
    <scope>NUCLEOTIDE SEQUENCE [LARGE SCALE GENOMIC DNA]</scope>
    <source>
        <strain evidence="2">ATCC 58044 / CBS 1984 / NCYC 433 / NRRL Y-366-8</strain>
    </source>
</reference>
<evidence type="ECO:0000313" key="2">
    <source>
        <dbReference type="Proteomes" id="UP000094112"/>
    </source>
</evidence>
<name>A0A1E3P951_WICAA</name>
<accession>A0A1E3P951</accession>
<organism evidence="1 2">
    <name type="scientific">Wickerhamomyces anomalus (strain ATCC 58044 / CBS 1984 / NCYC 433 / NRRL Y-366-8)</name>
    <name type="common">Yeast</name>
    <name type="synonym">Hansenula anomala</name>
    <dbReference type="NCBI Taxonomy" id="683960"/>
    <lineage>
        <taxon>Eukaryota</taxon>
        <taxon>Fungi</taxon>
        <taxon>Dikarya</taxon>
        <taxon>Ascomycota</taxon>
        <taxon>Saccharomycotina</taxon>
        <taxon>Saccharomycetes</taxon>
        <taxon>Phaffomycetales</taxon>
        <taxon>Wickerhamomycetaceae</taxon>
        <taxon>Wickerhamomyces</taxon>
    </lineage>
</organism>
<sequence>MKKGSEIDEIHTDRDLKELELSQASYLHQLTEIENLEKLTILTWHGPKWKLKKEYENVLKIFSILGAPWKLKLFTISVRVENSKISDFVSQLNYLEEMIHDKPKRPLKYKVYPSGNKHMVYKLMFDVNKLVDRQPVNHNIQFEPFENIFHRG</sequence>
<proteinExistence type="predicted"/>
<dbReference type="EMBL" id="KV454208">
    <property type="protein sequence ID" value="ODQ61935.1"/>
    <property type="molecule type" value="Genomic_DNA"/>
</dbReference>
<keyword evidence="2" id="KW-1185">Reference proteome</keyword>
<dbReference type="GeneID" id="30203328"/>
<evidence type="ECO:0000313" key="1">
    <source>
        <dbReference type="EMBL" id="ODQ61935.1"/>
    </source>
</evidence>
<protein>
    <submittedName>
        <fullName evidence="1">Uncharacterized protein</fullName>
    </submittedName>
</protein>